<name>A0AAD8E518_DIPPU</name>
<gene>
    <name evidence="1" type="ORF">L9F63_005901</name>
</gene>
<sequence>DENGVKLGHTLPEIINMGPGPPARSITKSITQNHVIIDHNLHPSLPMQVLFSLNITGRFIVSLAVPNIFSMRFVGVDHF</sequence>
<protein>
    <submittedName>
        <fullName evidence="1">Uncharacterized protein</fullName>
    </submittedName>
</protein>
<evidence type="ECO:0000313" key="2">
    <source>
        <dbReference type="Proteomes" id="UP001233999"/>
    </source>
</evidence>
<proteinExistence type="predicted"/>
<reference evidence="1" key="1">
    <citation type="journal article" date="2023" name="IScience">
        <title>Live-bearing cockroach genome reveals convergent evolutionary mechanisms linked to viviparity in insects and beyond.</title>
        <authorList>
            <person name="Fouks B."/>
            <person name="Harrison M.C."/>
            <person name="Mikhailova A.A."/>
            <person name="Marchal E."/>
            <person name="English S."/>
            <person name="Carruthers M."/>
            <person name="Jennings E.C."/>
            <person name="Chiamaka E.L."/>
            <person name="Frigard R.A."/>
            <person name="Pippel M."/>
            <person name="Attardo G.M."/>
            <person name="Benoit J.B."/>
            <person name="Bornberg-Bauer E."/>
            <person name="Tobe S.S."/>
        </authorList>
    </citation>
    <scope>NUCLEOTIDE SEQUENCE</scope>
    <source>
        <strain evidence="1">Stay&amp;Tobe</strain>
    </source>
</reference>
<organism evidence="1 2">
    <name type="scientific">Diploptera punctata</name>
    <name type="common">Pacific beetle cockroach</name>
    <dbReference type="NCBI Taxonomy" id="6984"/>
    <lineage>
        <taxon>Eukaryota</taxon>
        <taxon>Metazoa</taxon>
        <taxon>Ecdysozoa</taxon>
        <taxon>Arthropoda</taxon>
        <taxon>Hexapoda</taxon>
        <taxon>Insecta</taxon>
        <taxon>Pterygota</taxon>
        <taxon>Neoptera</taxon>
        <taxon>Polyneoptera</taxon>
        <taxon>Dictyoptera</taxon>
        <taxon>Blattodea</taxon>
        <taxon>Blaberoidea</taxon>
        <taxon>Blaberidae</taxon>
        <taxon>Diplopterinae</taxon>
        <taxon>Diploptera</taxon>
    </lineage>
</organism>
<dbReference type="AlphaFoldDB" id="A0AAD8E518"/>
<evidence type="ECO:0000313" key="1">
    <source>
        <dbReference type="EMBL" id="KAJ9577528.1"/>
    </source>
</evidence>
<feature type="non-terminal residue" evidence="1">
    <location>
        <position position="79"/>
    </location>
</feature>
<reference evidence="1" key="2">
    <citation type="submission" date="2023-05" db="EMBL/GenBank/DDBJ databases">
        <authorList>
            <person name="Fouks B."/>
        </authorList>
    </citation>
    <scope>NUCLEOTIDE SEQUENCE</scope>
    <source>
        <strain evidence="1">Stay&amp;Tobe</strain>
        <tissue evidence="1">Testes</tissue>
    </source>
</reference>
<dbReference type="EMBL" id="JASPKZ010009355">
    <property type="protein sequence ID" value="KAJ9577528.1"/>
    <property type="molecule type" value="Genomic_DNA"/>
</dbReference>
<dbReference type="Proteomes" id="UP001233999">
    <property type="component" value="Unassembled WGS sequence"/>
</dbReference>
<keyword evidence="2" id="KW-1185">Reference proteome</keyword>
<accession>A0AAD8E518</accession>
<comment type="caution">
    <text evidence="1">The sequence shown here is derived from an EMBL/GenBank/DDBJ whole genome shotgun (WGS) entry which is preliminary data.</text>
</comment>
<feature type="non-terminal residue" evidence="1">
    <location>
        <position position="1"/>
    </location>
</feature>